<feature type="compositionally biased region" description="Polar residues" evidence="1">
    <location>
        <begin position="434"/>
        <end position="447"/>
    </location>
</feature>
<sequence>MSSPTSNQAETPKHSGGASPGDKDKEKAKELLTLKGGTVVEPVFYKRYLAADYLRADPSSVNKGDPNDLMLPGPRTLKNGPAQAQGTGPEGTQGGKAAGTDHGPGGSGKVPPLSSRGVGDIAQTDTKQLQPPRINAPSASSSKIRNPRFGKLFPKLVSSDNVVSPTSALRDHTSESPDSPRRTLGGNTGGPSSPFRRSKTSALAGGERSPAEGAGPGLAPSLTADLRTPQPNDELLSRMHRLKLANSVRQDVVTLAKKPMVGDLFKTMLSVGLNSQDKDAKSSFSPLGMFTGGGGMGGSGDGGRPPDAGKILAAASSWLGDWGKQKMVCFSESEWDRVRARLLRLALEKQELFSDLKKNNQALSTFRQIGNLELKLAELKSQQISLNRDLADREAAFAENFSLRNFCRGKQKPQSPLREPVGEGDASHEEIPMQGQTSQTNKPSATQFFGDGCLLAEDSAGPGPRQADIQGLGGTERGEMEDGDAHGGGEDGGGAGGSGGAGMSNGMGQGIDALAQWMEAEDDSVRGKSAGGKAGGEGGEGDGDGDGHLHSRCKQSVLLVIFEVQSSSYFFLDIAVLPQLDRLVSCIVVRRDRLLLAPLTADPSHLHTAAHLSSTSDFINKNALGGWFGGEEGAEGAGENAGEGTADEGEGEDATDSSDVSQQGSPSLSASGRNEANDSGTALVFQLERAGASSSSSGRGEGEGEEVVHGDSGGRGEAGSSSSSSALAAVSGKRESRGTTSNRTITFEVQRALAMPVLKGKAPLRPSDISGRKAVYSLVKLTVAPETDELKISLYEPGSSRYWTRTVSFYLAVGTVVDCKRSRRYESEIPESTLRGLLKSLSTVVEASVSSSSSSSSSAPLTTSKDQSEKDKDKPSQQGNEKEMGGEGGDVTASITLGPTAEGSGMGAAGTTEDGGGSPSRSKHGDPTDIPPESPRAAQRPSLTQQQRGQQQQQQPIGGTKRSTTLERRPISRRDELLTALGVSEQTLLLVLKEISTHIKASKSHLVSLNDPSALLSPSISLPRAFLSSEDMANKPAQRGSVARLSASGPPGSRSLSPRNSIVNGAAAATAQTTGKKDHAAGATVAQVEAGGRAAQWTGLGEAGEKKDGLGEALLQDPRALNDFLEDLSGSFSSSSKLQYAIILLLPPPRRSRREMSVLANKRKNSVTAGFGAGNVLPTDPDSAVRFSGGGLKETRRASNQKLKAGGASSSAGFLAALGGVAGESLSLSGDKEREKEGEGGGEGGGGGGSGEGIASWMG</sequence>
<feature type="compositionally biased region" description="Basic and acidic residues" evidence="1">
    <location>
        <begin position="866"/>
        <end position="885"/>
    </location>
</feature>
<feature type="region of interest" description="Disordered" evidence="1">
    <location>
        <begin position="849"/>
        <end position="971"/>
    </location>
</feature>
<feature type="compositionally biased region" description="Gly residues" evidence="1">
    <location>
        <begin position="529"/>
        <end position="538"/>
    </location>
</feature>
<feature type="compositionally biased region" description="Gly residues" evidence="1">
    <location>
        <begin position="1241"/>
        <end position="1252"/>
    </location>
</feature>
<feature type="compositionally biased region" description="Acidic residues" evidence="1">
    <location>
        <begin position="645"/>
        <end position="656"/>
    </location>
</feature>
<accession>A0A0G4HKA0</accession>
<feature type="compositionally biased region" description="Gly residues" evidence="1">
    <location>
        <begin position="904"/>
        <end position="918"/>
    </location>
</feature>
<feature type="region of interest" description="Disordered" evidence="1">
    <location>
        <begin position="55"/>
        <end position="148"/>
    </location>
</feature>
<feature type="compositionally biased region" description="Low complexity" evidence="1">
    <location>
        <begin position="718"/>
        <end position="731"/>
    </location>
</feature>
<gene>
    <name evidence="2" type="ORF">Cvel_7194.t2.CR1</name>
</gene>
<reference evidence="2" key="1">
    <citation type="submission" date="2014-11" db="EMBL/GenBank/DDBJ databases">
        <authorList>
            <person name="Otto D Thomas"/>
            <person name="Naeem Raeece"/>
        </authorList>
    </citation>
    <scope>NUCLEOTIDE SEQUENCE</scope>
</reference>
<feature type="compositionally biased region" description="Polar residues" evidence="1">
    <location>
        <begin position="657"/>
        <end position="680"/>
    </location>
</feature>
<feature type="region of interest" description="Disordered" evidence="1">
    <location>
        <begin position="161"/>
        <end position="230"/>
    </location>
</feature>
<feature type="compositionally biased region" description="Low complexity" evidence="1">
    <location>
        <begin position="1044"/>
        <end position="1060"/>
    </location>
</feature>
<feature type="compositionally biased region" description="Gly residues" evidence="1">
    <location>
        <begin position="88"/>
        <end position="108"/>
    </location>
</feature>
<dbReference type="EMBL" id="CDMZ01002949">
    <property type="protein sequence ID" value="CEM44530.1"/>
    <property type="molecule type" value="Genomic_DNA"/>
</dbReference>
<organism evidence="2">
    <name type="scientific">Chromera velia CCMP2878</name>
    <dbReference type="NCBI Taxonomy" id="1169474"/>
    <lineage>
        <taxon>Eukaryota</taxon>
        <taxon>Sar</taxon>
        <taxon>Alveolata</taxon>
        <taxon>Colpodellida</taxon>
        <taxon>Chromeraceae</taxon>
        <taxon>Chromera</taxon>
    </lineage>
</organism>
<feature type="region of interest" description="Disordered" evidence="1">
    <location>
        <begin position="629"/>
        <end position="743"/>
    </location>
</feature>
<feature type="compositionally biased region" description="Gly residues" evidence="1">
    <location>
        <begin position="490"/>
        <end position="508"/>
    </location>
</feature>
<name>A0A0G4HKA0_9ALVE</name>
<feature type="region of interest" description="Disordered" evidence="1">
    <location>
        <begin position="521"/>
        <end position="548"/>
    </location>
</feature>
<feature type="compositionally biased region" description="Basic and acidic residues" evidence="1">
    <location>
        <begin position="476"/>
        <end position="489"/>
    </location>
</feature>
<dbReference type="AlphaFoldDB" id="A0A0G4HKA0"/>
<protein>
    <submittedName>
        <fullName evidence="2">Uncharacterized protein</fullName>
    </submittedName>
</protein>
<feature type="compositionally biased region" description="Polar residues" evidence="1">
    <location>
        <begin position="1"/>
        <end position="10"/>
    </location>
</feature>
<evidence type="ECO:0000313" key="2">
    <source>
        <dbReference type="EMBL" id="CEM44530.1"/>
    </source>
</evidence>
<proteinExistence type="predicted"/>
<feature type="region of interest" description="Disordered" evidence="1">
    <location>
        <begin position="408"/>
        <end position="508"/>
    </location>
</feature>
<evidence type="ECO:0000256" key="1">
    <source>
        <dbReference type="SAM" id="MobiDB-lite"/>
    </source>
</evidence>
<feature type="region of interest" description="Disordered" evidence="1">
    <location>
        <begin position="1226"/>
        <end position="1259"/>
    </location>
</feature>
<feature type="compositionally biased region" description="Basic and acidic residues" evidence="1">
    <location>
        <begin position="169"/>
        <end position="181"/>
    </location>
</feature>
<feature type="region of interest" description="Disordered" evidence="1">
    <location>
        <begin position="1033"/>
        <end position="1060"/>
    </location>
</feature>
<feature type="compositionally biased region" description="Basic and acidic residues" evidence="1">
    <location>
        <begin position="700"/>
        <end position="714"/>
    </location>
</feature>
<feature type="region of interest" description="Disordered" evidence="1">
    <location>
        <begin position="1189"/>
        <end position="1209"/>
    </location>
</feature>
<feature type="region of interest" description="Disordered" evidence="1">
    <location>
        <begin position="1"/>
        <end position="34"/>
    </location>
</feature>
<feature type="compositionally biased region" description="Basic and acidic residues" evidence="1">
    <location>
        <begin position="21"/>
        <end position="32"/>
    </location>
</feature>
<feature type="compositionally biased region" description="Low complexity" evidence="1">
    <location>
        <begin position="945"/>
        <end position="955"/>
    </location>
</feature>
<feature type="compositionally biased region" description="Low complexity" evidence="1">
    <location>
        <begin position="688"/>
        <end position="698"/>
    </location>
</feature>
<feature type="compositionally biased region" description="Low complexity" evidence="1">
    <location>
        <begin position="849"/>
        <end position="864"/>
    </location>
</feature>
<feature type="compositionally biased region" description="Gly residues" evidence="1">
    <location>
        <begin position="629"/>
        <end position="641"/>
    </location>
</feature>
<feature type="compositionally biased region" description="Basic and acidic residues" evidence="1">
    <location>
        <begin position="1230"/>
        <end position="1239"/>
    </location>
</feature>
<dbReference type="VEuPathDB" id="CryptoDB:Cvel_7194"/>